<evidence type="ECO:0000256" key="9">
    <source>
        <dbReference type="ARBA" id="ARBA00023136"/>
    </source>
</evidence>
<evidence type="ECO:0000313" key="17">
    <source>
        <dbReference type="EMBL" id="NWX92701.1"/>
    </source>
</evidence>
<feature type="chain" id="PRO_5029859672" evidence="14">
    <location>
        <begin position="21"/>
        <end position="540"/>
    </location>
</feature>
<dbReference type="Pfam" id="PF14670">
    <property type="entry name" value="FXa_inhibition"/>
    <property type="match status" value="1"/>
</dbReference>
<evidence type="ECO:0000256" key="10">
    <source>
        <dbReference type="ARBA" id="ARBA00023157"/>
    </source>
</evidence>
<gene>
    <name evidence="17" type="primary">Cd93</name>
    <name evidence="17" type="ORF">NOTPEN_R11111</name>
</gene>
<keyword evidence="18" id="KW-1185">Reference proteome</keyword>
<keyword evidence="4 13" id="KW-0812">Transmembrane</keyword>
<dbReference type="Gene3D" id="3.10.100.10">
    <property type="entry name" value="Mannose-Binding Protein A, subunit A"/>
    <property type="match status" value="1"/>
</dbReference>
<dbReference type="Gene3D" id="2.10.25.10">
    <property type="entry name" value="Laminin"/>
    <property type="match status" value="3"/>
</dbReference>
<feature type="non-terminal residue" evidence="17">
    <location>
        <position position="540"/>
    </location>
</feature>
<evidence type="ECO:0000256" key="1">
    <source>
        <dbReference type="ARBA" id="ARBA00004479"/>
    </source>
</evidence>
<dbReference type="SUPFAM" id="SSF57184">
    <property type="entry name" value="Growth factor receptor domain"/>
    <property type="match status" value="1"/>
</dbReference>
<evidence type="ECO:0000259" key="15">
    <source>
        <dbReference type="PROSITE" id="PS50026"/>
    </source>
</evidence>
<dbReference type="PROSITE" id="PS01186">
    <property type="entry name" value="EGF_2"/>
    <property type="match status" value="1"/>
</dbReference>
<evidence type="ECO:0000256" key="2">
    <source>
        <dbReference type="ARBA" id="ARBA00022536"/>
    </source>
</evidence>
<evidence type="ECO:0000256" key="8">
    <source>
        <dbReference type="ARBA" id="ARBA00022989"/>
    </source>
</evidence>
<dbReference type="GO" id="GO:0005737">
    <property type="term" value="C:cytoplasm"/>
    <property type="evidence" value="ECO:0007669"/>
    <property type="project" value="TreeGrafter"/>
</dbReference>
<keyword evidence="3" id="KW-0597">Phosphoprotein</keyword>
<comment type="caution">
    <text evidence="11">Lacks conserved residue(s) required for the propagation of feature annotation.</text>
</comment>
<dbReference type="InterPro" id="IPR001881">
    <property type="entry name" value="EGF-like_Ca-bd_dom"/>
</dbReference>
<dbReference type="Proteomes" id="UP000538817">
    <property type="component" value="Unassembled WGS sequence"/>
</dbReference>
<evidence type="ECO:0000256" key="3">
    <source>
        <dbReference type="ARBA" id="ARBA00022553"/>
    </source>
</evidence>
<dbReference type="Pfam" id="PF00059">
    <property type="entry name" value="Lectin_C"/>
    <property type="match status" value="1"/>
</dbReference>
<dbReference type="SMART" id="SM00179">
    <property type="entry name" value="EGF_CA"/>
    <property type="match status" value="2"/>
</dbReference>
<dbReference type="EMBL" id="VZSG01001134">
    <property type="protein sequence ID" value="NWX92701.1"/>
    <property type="molecule type" value="Genomic_DNA"/>
</dbReference>
<dbReference type="GO" id="GO:0005509">
    <property type="term" value="F:calcium ion binding"/>
    <property type="evidence" value="ECO:0007669"/>
    <property type="project" value="InterPro"/>
</dbReference>
<organism evidence="17 18">
    <name type="scientific">Nothoprocta pentlandii</name>
    <dbReference type="NCBI Taxonomy" id="2585814"/>
    <lineage>
        <taxon>Eukaryota</taxon>
        <taxon>Metazoa</taxon>
        <taxon>Chordata</taxon>
        <taxon>Craniata</taxon>
        <taxon>Vertebrata</taxon>
        <taxon>Euteleostomi</taxon>
        <taxon>Archelosauria</taxon>
        <taxon>Archosauria</taxon>
        <taxon>Dinosauria</taxon>
        <taxon>Saurischia</taxon>
        <taxon>Theropoda</taxon>
        <taxon>Coelurosauria</taxon>
        <taxon>Aves</taxon>
        <taxon>Palaeognathae</taxon>
        <taxon>Tinamiformes</taxon>
        <taxon>Tinamidae</taxon>
        <taxon>Nothoprocta</taxon>
    </lineage>
</organism>
<dbReference type="GO" id="GO:0016020">
    <property type="term" value="C:membrane"/>
    <property type="evidence" value="ECO:0007669"/>
    <property type="project" value="UniProtKB-SubCell"/>
</dbReference>
<feature type="transmembrane region" description="Helical" evidence="13">
    <location>
        <begin position="480"/>
        <end position="504"/>
    </location>
</feature>
<comment type="subcellular location">
    <subcellularLocation>
        <location evidence="1">Membrane</location>
        <topology evidence="1">Single-pass type I membrane protein</topology>
    </subcellularLocation>
</comment>
<evidence type="ECO:0000256" key="7">
    <source>
        <dbReference type="ARBA" id="ARBA00022737"/>
    </source>
</evidence>
<evidence type="ECO:0000256" key="12">
    <source>
        <dbReference type="SAM" id="MobiDB-lite"/>
    </source>
</evidence>
<dbReference type="InterPro" id="IPR016187">
    <property type="entry name" value="CTDL_fold"/>
</dbReference>
<dbReference type="AlphaFoldDB" id="A0A7K7A9F6"/>
<dbReference type="PROSITE" id="PS50041">
    <property type="entry name" value="C_TYPE_LECTIN_2"/>
    <property type="match status" value="1"/>
</dbReference>
<dbReference type="SUPFAM" id="SSF56436">
    <property type="entry name" value="C-type lectin-like"/>
    <property type="match status" value="1"/>
</dbReference>
<evidence type="ECO:0000256" key="13">
    <source>
        <dbReference type="SAM" id="Phobius"/>
    </source>
</evidence>
<keyword evidence="9 13" id="KW-0472">Membrane</keyword>
<comment type="caution">
    <text evidence="17">The sequence shown here is derived from an EMBL/GenBank/DDBJ whole genome shotgun (WGS) entry which is preliminary data.</text>
</comment>
<dbReference type="PANTHER" id="PTHR14789:SF8">
    <property type="entry name" value="C-TYPE LECTIN DOMAIN FAMILY 14 MEMBER A PRECURSOR-RELATED"/>
    <property type="match status" value="1"/>
</dbReference>
<dbReference type="PROSITE" id="PS50026">
    <property type="entry name" value="EGF_3"/>
    <property type="match status" value="1"/>
</dbReference>
<dbReference type="PROSITE" id="PS00615">
    <property type="entry name" value="C_TYPE_LECTIN_1"/>
    <property type="match status" value="1"/>
</dbReference>
<dbReference type="SMART" id="SM00034">
    <property type="entry name" value="CLECT"/>
    <property type="match status" value="1"/>
</dbReference>
<proteinExistence type="predicted"/>
<dbReference type="InterPro" id="IPR026823">
    <property type="entry name" value="cEGF"/>
</dbReference>
<evidence type="ECO:0000256" key="11">
    <source>
        <dbReference type="PROSITE-ProRule" id="PRU00076"/>
    </source>
</evidence>
<feature type="region of interest" description="Disordered" evidence="12">
    <location>
        <begin position="382"/>
        <end position="468"/>
    </location>
</feature>
<evidence type="ECO:0000259" key="16">
    <source>
        <dbReference type="PROSITE" id="PS50041"/>
    </source>
</evidence>
<keyword evidence="8 13" id="KW-1133">Transmembrane helix</keyword>
<dbReference type="InterPro" id="IPR001304">
    <property type="entry name" value="C-type_lectin-like"/>
</dbReference>
<feature type="domain" description="C-type lectin" evidence="16">
    <location>
        <begin position="26"/>
        <end position="151"/>
    </location>
</feature>
<feature type="compositionally biased region" description="Polar residues" evidence="12">
    <location>
        <begin position="387"/>
        <end position="404"/>
    </location>
</feature>
<dbReference type="CDD" id="cd00054">
    <property type="entry name" value="EGF_CA"/>
    <property type="match status" value="1"/>
</dbReference>
<keyword evidence="10" id="KW-1015">Disulfide bond</keyword>
<dbReference type="InterPro" id="IPR016186">
    <property type="entry name" value="C-type_lectin-like/link_sf"/>
</dbReference>
<keyword evidence="7" id="KW-0677">Repeat</keyword>
<feature type="signal peptide" evidence="14">
    <location>
        <begin position="1"/>
        <end position="20"/>
    </location>
</feature>
<keyword evidence="2 11" id="KW-0245">EGF-like domain</keyword>
<evidence type="ECO:0000256" key="6">
    <source>
        <dbReference type="ARBA" id="ARBA00022734"/>
    </source>
</evidence>
<dbReference type="InterPro" id="IPR051505">
    <property type="entry name" value="C-type_lectin_domain"/>
</dbReference>
<dbReference type="InterPro" id="IPR018378">
    <property type="entry name" value="C-type_lectin_CS"/>
</dbReference>
<name>A0A7K7A9F6_9AVES</name>
<dbReference type="GO" id="GO:0030246">
    <property type="term" value="F:carbohydrate binding"/>
    <property type="evidence" value="ECO:0007669"/>
    <property type="project" value="UniProtKB-KW"/>
</dbReference>
<dbReference type="GO" id="GO:0050772">
    <property type="term" value="P:positive regulation of axonogenesis"/>
    <property type="evidence" value="ECO:0007669"/>
    <property type="project" value="TreeGrafter"/>
</dbReference>
<evidence type="ECO:0000313" key="18">
    <source>
        <dbReference type="Proteomes" id="UP000538817"/>
    </source>
</evidence>
<keyword evidence="5 14" id="KW-0732">Signal</keyword>
<dbReference type="InterPro" id="IPR000742">
    <property type="entry name" value="EGF"/>
</dbReference>
<keyword evidence="6" id="KW-0430">Lectin</keyword>
<feature type="domain" description="EGF-like" evidence="15">
    <location>
        <begin position="278"/>
        <end position="317"/>
    </location>
</feature>
<feature type="compositionally biased region" description="Low complexity" evidence="12">
    <location>
        <begin position="405"/>
        <end position="461"/>
    </location>
</feature>
<dbReference type="SMART" id="SM00181">
    <property type="entry name" value="EGF"/>
    <property type="match status" value="3"/>
</dbReference>
<reference evidence="17 18" key="1">
    <citation type="submission" date="2019-09" db="EMBL/GenBank/DDBJ databases">
        <title>Bird 10,000 Genomes (B10K) Project - Family phase.</title>
        <authorList>
            <person name="Zhang G."/>
        </authorList>
    </citation>
    <scope>NUCLEOTIDE SEQUENCE [LARGE SCALE GENOMIC DNA]</scope>
    <source>
        <strain evidence="17">B10K-MSB-04</strain>
    </source>
</reference>
<feature type="non-terminal residue" evidence="17">
    <location>
        <position position="1"/>
    </location>
</feature>
<protein>
    <submittedName>
        <fullName evidence="17">C1QR1 protein</fullName>
    </submittedName>
</protein>
<dbReference type="PANTHER" id="PTHR14789">
    <property type="entry name" value="CHONDROLECTIN VARIANT CHODLFDELTAE"/>
    <property type="match status" value="1"/>
</dbReference>
<evidence type="ECO:0000256" key="4">
    <source>
        <dbReference type="ARBA" id="ARBA00022692"/>
    </source>
</evidence>
<sequence>LPPPLLLLLVPALLSGAAEHSEVLCAGTACYTLHRGKLSWGNAQKKCQDDGGNLAAIRSAQEAQHVQELLGRSPAGAGWQGNVWIGLSLEKGKCMQAHDPLRGFSWAGGSGEASNYSAWLAEPLTTCVSHRCGSLQPAGPSSAGGWADRPCKLPLPGYVCKFSFQGMCGPLALAGPGTVSYRTPFGAESPALSAAPFGTLAQVACEAGGQQPHFVLCKERRAAGGFAWHQRGPLCATSCSHRNGGCAQQCLEAEAGAPLRCACRPGFVLGPDLVSCVADNVCEPNPCEGTCRPGADGGAECSCLPGFTLAPDGRRCLDVDECLGQPCRPECRSGAASPHCDASGCAAGAAACPQLCINVPGSFRCACAPGFTTAPDGTTCLPEPPATNGTVGTAPGTLTEQPLGSSAQPTTTSTPTSTSTSSSIASSTISATTSSTTSSSARATSATSISTSTSTASTSTSMGPRSALDAEHAADGPKLLLYYILGSLVAILLLMAFALALLAYRRRKAKEEKRQAKSAADDYCWVPEQAEGGGASSGFR</sequence>
<accession>A0A7K7A9F6</accession>
<evidence type="ECO:0000256" key="5">
    <source>
        <dbReference type="ARBA" id="ARBA00022729"/>
    </source>
</evidence>
<evidence type="ECO:0000256" key="14">
    <source>
        <dbReference type="SAM" id="SignalP"/>
    </source>
</evidence>
<dbReference type="Pfam" id="PF12662">
    <property type="entry name" value="cEGF"/>
    <property type="match status" value="1"/>
</dbReference>
<dbReference type="InterPro" id="IPR009030">
    <property type="entry name" value="Growth_fac_rcpt_cys_sf"/>
</dbReference>